<dbReference type="RefSeq" id="WP_248356393.1">
    <property type="nucleotide sequence ID" value="NZ_AP025591.1"/>
</dbReference>
<reference evidence="3" key="1">
    <citation type="journal article" date="2022" name="Int. J. Syst. Evol. Microbiol.">
        <title>Anaeromyxobacter oryzae sp. nov., Anaeromyxobacter diazotrophicus sp. nov. and Anaeromyxobacter paludicola sp. nov., isolated from paddy soils.</title>
        <authorList>
            <person name="Itoh H."/>
            <person name="Xu Z."/>
            <person name="Mise K."/>
            <person name="Masuda Y."/>
            <person name="Ushijima N."/>
            <person name="Hayakawa C."/>
            <person name="Shiratori Y."/>
            <person name="Senoo K."/>
        </authorList>
    </citation>
    <scope>NUCLEOTIDE SEQUENCE [LARGE SCALE GENOMIC DNA]</scope>
    <source>
        <strain evidence="3">Red232</strain>
    </source>
</reference>
<feature type="coiled-coil region" evidence="1">
    <location>
        <begin position="82"/>
        <end position="137"/>
    </location>
</feature>
<sequence>MSARWPLEALHALRVREEDAAGAALAAACERERARAVERAARASVLGECRVARAAVGRVEPGASAGALAARGRRGALLRVAEQRAQDELHQAERRLALAGADVARARAAFVAAERAVELLERRRAAWEEARRRCRARAEEAAQDDRAAGGDALP</sequence>
<evidence type="ECO:0000313" key="2">
    <source>
        <dbReference type="EMBL" id="BDG06449.1"/>
    </source>
</evidence>
<dbReference type="EMBL" id="AP025591">
    <property type="protein sequence ID" value="BDG06449.1"/>
    <property type="molecule type" value="Genomic_DNA"/>
</dbReference>
<keyword evidence="3" id="KW-1185">Reference proteome</keyword>
<evidence type="ECO:0008006" key="4">
    <source>
        <dbReference type="Google" id="ProtNLM"/>
    </source>
</evidence>
<organism evidence="2 3">
    <name type="scientific">Anaeromyxobacter oryzae</name>
    <dbReference type="NCBI Taxonomy" id="2918170"/>
    <lineage>
        <taxon>Bacteria</taxon>
        <taxon>Pseudomonadati</taxon>
        <taxon>Myxococcota</taxon>
        <taxon>Myxococcia</taxon>
        <taxon>Myxococcales</taxon>
        <taxon>Cystobacterineae</taxon>
        <taxon>Anaeromyxobacteraceae</taxon>
        <taxon>Anaeromyxobacter</taxon>
    </lineage>
</organism>
<dbReference type="Proteomes" id="UP001162891">
    <property type="component" value="Chromosome"/>
</dbReference>
<evidence type="ECO:0000256" key="1">
    <source>
        <dbReference type="SAM" id="Coils"/>
    </source>
</evidence>
<name>A0ABN6N3F2_9BACT</name>
<evidence type="ECO:0000313" key="3">
    <source>
        <dbReference type="Proteomes" id="UP001162891"/>
    </source>
</evidence>
<dbReference type="InterPro" id="IPR053716">
    <property type="entry name" value="Flag_assembly_chemotaxis_eff"/>
</dbReference>
<proteinExistence type="predicted"/>
<dbReference type="Gene3D" id="1.10.287.1700">
    <property type="match status" value="1"/>
</dbReference>
<protein>
    <recommendedName>
        <fullName evidence="4">Flagellar FliJ protein</fullName>
    </recommendedName>
</protein>
<gene>
    <name evidence="2" type="ORF">AMOR_54450</name>
</gene>
<keyword evidence="1" id="KW-0175">Coiled coil</keyword>
<accession>A0ABN6N3F2</accession>